<feature type="non-terminal residue" evidence="1">
    <location>
        <position position="1"/>
    </location>
</feature>
<protein>
    <submittedName>
        <fullName evidence="1">Uncharacterized protein</fullName>
    </submittedName>
</protein>
<gene>
    <name evidence="1" type="ORF">HAX54_044825</name>
</gene>
<accession>A0ABS8Y7H6</accession>
<name>A0ABS8Y7H6_DATST</name>
<organism evidence="1 2">
    <name type="scientific">Datura stramonium</name>
    <name type="common">Jimsonweed</name>
    <name type="synonym">Common thornapple</name>
    <dbReference type="NCBI Taxonomy" id="4076"/>
    <lineage>
        <taxon>Eukaryota</taxon>
        <taxon>Viridiplantae</taxon>
        <taxon>Streptophyta</taxon>
        <taxon>Embryophyta</taxon>
        <taxon>Tracheophyta</taxon>
        <taxon>Spermatophyta</taxon>
        <taxon>Magnoliopsida</taxon>
        <taxon>eudicotyledons</taxon>
        <taxon>Gunneridae</taxon>
        <taxon>Pentapetalae</taxon>
        <taxon>asterids</taxon>
        <taxon>lamiids</taxon>
        <taxon>Solanales</taxon>
        <taxon>Solanaceae</taxon>
        <taxon>Solanoideae</taxon>
        <taxon>Datureae</taxon>
        <taxon>Datura</taxon>
    </lineage>
</organism>
<proteinExistence type="predicted"/>
<reference evidence="1 2" key="1">
    <citation type="journal article" date="2021" name="BMC Genomics">
        <title>Datura genome reveals duplications of psychoactive alkaloid biosynthetic genes and high mutation rate following tissue culture.</title>
        <authorList>
            <person name="Rajewski A."/>
            <person name="Carter-House D."/>
            <person name="Stajich J."/>
            <person name="Litt A."/>
        </authorList>
    </citation>
    <scope>NUCLEOTIDE SEQUENCE [LARGE SCALE GENOMIC DNA]</scope>
    <source>
        <strain evidence="1">AR-01</strain>
    </source>
</reference>
<feature type="non-terminal residue" evidence="1">
    <location>
        <position position="116"/>
    </location>
</feature>
<dbReference type="Proteomes" id="UP000823775">
    <property type="component" value="Unassembled WGS sequence"/>
</dbReference>
<evidence type="ECO:0000313" key="1">
    <source>
        <dbReference type="EMBL" id="MCE5167252.1"/>
    </source>
</evidence>
<comment type="caution">
    <text evidence="1">The sequence shown here is derived from an EMBL/GenBank/DDBJ whole genome shotgun (WGS) entry which is preliminary data.</text>
</comment>
<evidence type="ECO:0000313" key="2">
    <source>
        <dbReference type="Proteomes" id="UP000823775"/>
    </source>
</evidence>
<keyword evidence="2" id="KW-1185">Reference proteome</keyword>
<dbReference type="EMBL" id="JACEIK010068843">
    <property type="protein sequence ID" value="MCE5167252.1"/>
    <property type="molecule type" value="Genomic_DNA"/>
</dbReference>
<sequence length="116" mass="13279">LSDPSVGRYFRRWGVLVFTAMVRNRGRSGCCGDFCSCINGREREGKWLSVGCWPEMRQRVVEKMMRRSSAAVFFIGEGENGDGERERGRGRRWLHVVVGKREMGTTAVWFSPEGEE</sequence>